<keyword evidence="1" id="KW-0378">Hydrolase</keyword>
<proteinExistence type="predicted"/>
<dbReference type="GO" id="GO:0004328">
    <property type="term" value="F:formamidase activity"/>
    <property type="evidence" value="ECO:0007669"/>
    <property type="project" value="UniProtKB-EC"/>
</dbReference>
<reference evidence="1 2" key="1">
    <citation type="submission" date="2019-02" db="EMBL/GenBank/DDBJ databases">
        <title>Deep-cultivation of Planctomycetes and their phenomic and genomic characterization uncovers novel biology.</title>
        <authorList>
            <person name="Wiegand S."/>
            <person name="Jogler M."/>
            <person name="Boedeker C."/>
            <person name="Pinto D."/>
            <person name="Vollmers J."/>
            <person name="Rivas-Marin E."/>
            <person name="Kohn T."/>
            <person name="Peeters S.H."/>
            <person name="Heuer A."/>
            <person name="Rast P."/>
            <person name="Oberbeckmann S."/>
            <person name="Bunk B."/>
            <person name="Jeske O."/>
            <person name="Meyerdierks A."/>
            <person name="Storesund J.E."/>
            <person name="Kallscheuer N."/>
            <person name="Luecker S."/>
            <person name="Lage O.M."/>
            <person name="Pohl T."/>
            <person name="Merkel B.J."/>
            <person name="Hornburger P."/>
            <person name="Mueller R.-W."/>
            <person name="Bruemmer F."/>
            <person name="Labrenz M."/>
            <person name="Spormann A.M."/>
            <person name="Op den Camp H."/>
            <person name="Overmann J."/>
            <person name="Amann R."/>
            <person name="Jetten M.S.M."/>
            <person name="Mascher T."/>
            <person name="Medema M.H."/>
            <person name="Devos D.P."/>
            <person name="Kaster A.-K."/>
            <person name="Ovreas L."/>
            <person name="Rohde M."/>
            <person name="Galperin M.Y."/>
            <person name="Jogler C."/>
        </authorList>
    </citation>
    <scope>NUCLEOTIDE SEQUENCE [LARGE SCALE GENOMIC DNA]</scope>
    <source>
        <strain evidence="1 2">Pan241w</strain>
    </source>
</reference>
<evidence type="ECO:0000313" key="1">
    <source>
        <dbReference type="EMBL" id="QDT43087.1"/>
    </source>
</evidence>
<keyword evidence="2" id="KW-1185">Reference proteome</keyword>
<name>A0A517RGS5_9PLAN</name>
<dbReference type="Proteomes" id="UP000317171">
    <property type="component" value="Chromosome"/>
</dbReference>
<evidence type="ECO:0000313" key="2">
    <source>
        <dbReference type="Proteomes" id="UP000317171"/>
    </source>
</evidence>
<dbReference type="AlphaFoldDB" id="A0A517RGS5"/>
<dbReference type="EC" id="3.5.1.49" evidence="1"/>
<dbReference type="PANTHER" id="PTHR31891:SF1">
    <property type="entry name" value="FORMAMIDASE C869.04-RELATED"/>
    <property type="match status" value="1"/>
</dbReference>
<protein>
    <submittedName>
        <fullName evidence="1">Formamidase</fullName>
        <ecNumber evidence="1">3.5.1.49</ecNumber>
    </submittedName>
</protein>
<dbReference type="Pfam" id="PF03069">
    <property type="entry name" value="FmdA_AmdA"/>
    <property type="match status" value="1"/>
</dbReference>
<dbReference type="PANTHER" id="PTHR31891">
    <property type="entry name" value="FORMAMIDASE C869.04-RELATED"/>
    <property type="match status" value="1"/>
</dbReference>
<gene>
    <name evidence="1" type="primary">fmdA</name>
    <name evidence="1" type="ORF">Pan241w_31840</name>
</gene>
<dbReference type="RefSeq" id="WP_145217393.1">
    <property type="nucleotide sequence ID" value="NZ_CP036269.1"/>
</dbReference>
<dbReference type="InterPro" id="IPR004304">
    <property type="entry name" value="FmdA_AmdA"/>
</dbReference>
<organism evidence="1 2">
    <name type="scientific">Gimesia alba</name>
    <dbReference type="NCBI Taxonomy" id="2527973"/>
    <lineage>
        <taxon>Bacteria</taxon>
        <taxon>Pseudomonadati</taxon>
        <taxon>Planctomycetota</taxon>
        <taxon>Planctomycetia</taxon>
        <taxon>Planctomycetales</taxon>
        <taxon>Planctomycetaceae</taxon>
        <taxon>Gimesia</taxon>
    </lineage>
</organism>
<sequence>MKQISLDAFNYEFNRLQEPRLHIESGETIQVETEDALSGQIRKAGDRRDKAKVPFSNPVTGPIYVKEAQPGDMLAIKIEAIESRDGQCATYTGNPKQLCQWLGTDVPDGAHVCPIQDGFVYWSEQIKIPYTPMLGCIGTTPAYGMPSTMPAGPHGGNMDIREVTVGNTLYLPVFVTGGLLYLGDAHAAMGQGELSATGLEMASQTTLTIDLVKGKNIAGPRIESPEEIITVASGTPMERATAEAFAQMILWMEADYGWNRWRAYDLLTHVAEISMGYYEGGGLAVKVAKQYVEHPS</sequence>
<dbReference type="SUPFAM" id="SSF141130">
    <property type="entry name" value="Acetamidase/Formamidase-like"/>
    <property type="match status" value="1"/>
</dbReference>
<dbReference type="Gene3D" id="3.10.28.20">
    <property type="entry name" value="Acetamidase/Formamidase-like domains"/>
    <property type="match status" value="1"/>
</dbReference>
<accession>A0A517RGS5</accession>
<dbReference type="KEGG" id="gaz:Pan241w_31840"/>
<dbReference type="EMBL" id="CP036269">
    <property type="protein sequence ID" value="QDT43087.1"/>
    <property type="molecule type" value="Genomic_DNA"/>
</dbReference>
<dbReference type="OrthoDB" id="9811740at2"/>
<dbReference type="Gene3D" id="2.60.120.580">
    <property type="entry name" value="Acetamidase/Formamidase-like domains"/>
    <property type="match status" value="1"/>
</dbReference>